<evidence type="ECO:0000256" key="2">
    <source>
        <dbReference type="ARBA" id="ARBA00009820"/>
    </source>
</evidence>
<comment type="subcellular location">
    <subcellularLocation>
        <location evidence="1 5">Periplasm</location>
    </subcellularLocation>
</comment>
<keyword evidence="3 5" id="KW-0732">Signal</keyword>
<comment type="function">
    <text evidence="5">Part of the Tol-Pal system, which plays a role in outer membrane invagination during cell division and is important for maintaining outer membrane integrity.</text>
</comment>
<comment type="caution">
    <text evidence="7">The sequence shown here is derived from an EMBL/GenBank/DDBJ whole genome shotgun (WGS) entry which is preliminary data.</text>
</comment>
<comment type="similarity">
    <text evidence="2 5">Belongs to the TolB family.</text>
</comment>
<name>A0ABQ5ZRS1_9GAMM</name>
<evidence type="ECO:0000313" key="7">
    <source>
        <dbReference type="EMBL" id="GLR62844.1"/>
    </source>
</evidence>
<evidence type="ECO:0000256" key="1">
    <source>
        <dbReference type="ARBA" id="ARBA00004418"/>
    </source>
</evidence>
<evidence type="ECO:0000256" key="4">
    <source>
        <dbReference type="ARBA" id="ARBA00022764"/>
    </source>
</evidence>
<feature type="chain" id="PRO_5044911828" description="Tol-Pal system protein TolB" evidence="5">
    <location>
        <begin position="26"/>
        <end position="438"/>
    </location>
</feature>
<dbReference type="NCBIfam" id="TIGR02800">
    <property type="entry name" value="propeller_TolB"/>
    <property type="match status" value="1"/>
</dbReference>
<evidence type="ECO:0000256" key="5">
    <source>
        <dbReference type="HAMAP-Rule" id="MF_00671"/>
    </source>
</evidence>
<dbReference type="Pfam" id="PF07676">
    <property type="entry name" value="PD40"/>
    <property type="match status" value="4"/>
</dbReference>
<dbReference type="EMBL" id="BSOR01000006">
    <property type="protein sequence ID" value="GLR62844.1"/>
    <property type="molecule type" value="Genomic_DNA"/>
</dbReference>
<dbReference type="RefSeq" id="WP_342665786.1">
    <property type="nucleotide sequence ID" value="NZ_BSOR01000006.1"/>
</dbReference>
<dbReference type="SUPFAM" id="SSF69304">
    <property type="entry name" value="Tricorn protease N-terminal domain"/>
    <property type="match status" value="1"/>
</dbReference>
<keyword evidence="8" id="KW-1185">Reference proteome</keyword>
<feature type="domain" description="TolB N-terminal" evidence="6">
    <location>
        <begin position="27"/>
        <end position="131"/>
    </location>
</feature>
<protein>
    <recommendedName>
        <fullName evidence="5">Tol-Pal system protein TolB</fullName>
    </recommendedName>
</protein>
<feature type="signal peptide" evidence="5">
    <location>
        <begin position="1"/>
        <end position="25"/>
    </location>
</feature>
<evidence type="ECO:0000259" key="6">
    <source>
        <dbReference type="Pfam" id="PF04052"/>
    </source>
</evidence>
<evidence type="ECO:0000313" key="8">
    <source>
        <dbReference type="Proteomes" id="UP001156682"/>
    </source>
</evidence>
<keyword evidence="5" id="KW-0131">Cell cycle</keyword>
<dbReference type="PANTHER" id="PTHR36842">
    <property type="entry name" value="PROTEIN TOLB HOMOLOG"/>
    <property type="match status" value="1"/>
</dbReference>
<dbReference type="SUPFAM" id="SSF52964">
    <property type="entry name" value="TolB, N-terminal domain"/>
    <property type="match status" value="1"/>
</dbReference>
<organism evidence="7 8">
    <name type="scientific">Marinospirillum insulare</name>
    <dbReference type="NCBI Taxonomy" id="217169"/>
    <lineage>
        <taxon>Bacteria</taxon>
        <taxon>Pseudomonadati</taxon>
        <taxon>Pseudomonadota</taxon>
        <taxon>Gammaproteobacteria</taxon>
        <taxon>Oceanospirillales</taxon>
        <taxon>Oceanospirillaceae</taxon>
        <taxon>Marinospirillum</taxon>
    </lineage>
</organism>
<keyword evidence="5" id="KW-0132">Cell division</keyword>
<proteinExistence type="inferred from homology"/>
<reference evidence="8" key="1">
    <citation type="journal article" date="2019" name="Int. J. Syst. Evol. Microbiol.">
        <title>The Global Catalogue of Microorganisms (GCM) 10K type strain sequencing project: providing services to taxonomists for standard genome sequencing and annotation.</title>
        <authorList>
            <consortium name="The Broad Institute Genomics Platform"/>
            <consortium name="The Broad Institute Genome Sequencing Center for Infectious Disease"/>
            <person name="Wu L."/>
            <person name="Ma J."/>
        </authorList>
    </citation>
    <scope>NUCLEOTIDE SEQUENCE [LARGE SCALE GENOMIC DNA]</scope>
    <source>
        <strain evidence="8">NBRC 100033</strain>
    </source>
</reference>
<dbReference type="InterPro" id="IPR011659">
    <property type="entry name" value="WD40"/>
</dbReference>
<accession>A0ABQ5ZRS1</accession>
<dbReference type="PANTHER" id="PTHR36842:SF1">
    <property type="entry name" value="PROTEIN TOLB"/>
    <property type="match status" value="1"/>
</dbReference>
<dbReference type="Gene3D" id="3.40.50.10070">
    <property type="entry name" value="TolB, N-terminal domain"/>
    <property type="match status" value="1"/>
</dbReference>
<dbReference type="InterPro" id="IPR011042">
    <property type="entry name" value="6-blade_b-propeller_TolB-like"/>
</dbReference>
<dbReference type="Proteomes" id="UP001156682">
    <property type="component" value="Unassembled WGS sequence"/>
</dbReference>
<comment type="subunit">
    <text evidence="5">The Tol-Pal system is composed of five core proteins: the inner membrane proteins TolA, TolQ and TolR, the periplasmic protein TolB and the outer membrane protein Pal. They form a network linking the inner and outer membranes and the peptidoglycan layer.</text>
</comment>
<evidence type="ECO:0000256" key="3">
    <source>
        <dbReference type="ARBA" id="ARBA00022729"/>
    </source>
</evidence>
<dbReference type="HAMAP" id="MF_00671">
    <property type="entry name" value="TolB"/>
    <property type="match status" value="1"/>
</dbReference>
<dbReference type="InterPro" id="IPR014167">
    <property type="entry name" value="Tol-Pal_TolB"/>
</dbReference>
<gene>
    <name evidence="5 7" type="primary">tolB</name>
    <name evidence="7" type="ORF">GCM10007878_02790</name>
</gene>
<sequence precursor="true">MINARHFFTTGLMLLMLLLSSFVNADLTIRITKGNDQAIPVAIVPFMWQGKGSLSEDVASLISANLSRTGLFRALPREDLVSLPTKAEEVVYRDWRLLKVNYLVVGSIEALEDGNLRIKYQLFEVNQQKSLLSESVVASQDNLRNRAHFISDRIYERLTGQKGIFSTRIAYITTQQKGKTMDYTYRLHVADADGQESRTILTSKQPLLSPSWSPDAKKLAYVSFETGRQAIFVQELATGKRYQLTNFKGLNGSPAWSPDGKKIAMTLSRDGNAEVYIYHLDDRRLTRVTHHYAIDTEPSWSPDGKSLIFTSGRSGGPQVYQIDLASGEEKRLSFEGNYNARPRYSPNGREVFMVHRGSGGGLFSIAALNMGTGRTRILSTSPLDESPSVAPNGAMIIYALMIGEKGVLGVVSTDGRIQYELPAASGNVREPAWSPYLN</sequence>
<dbReference type="Gene3D" id="2.120.10.30">
    <property type="entry name" value="TolB, C-terminal domain"/>
    <property type="match status" value="1"/>
</dbReference>
<keyword evidence="4 5" id="KW-0574">Periplasm</keyword>
<dbReference type="InterPro" id="IPR007195">
    <property type="entry name" value="TolB_N"/>
</dbReference>
<dbReference type="Pfam" id="PF04052">
    <property type="entry name" value="TolB_N"/>
    <property type="match status" value="1"/>
</dbReference>